<dbReference type="Proteomes" id="UP001057753">
    <property type="component" value="Unassembled WGS sequence"/>
</dbReference>
<feature type="transmembrane region" description="Helical" evidence="1">
    <location>
        <begin position="6"/>
        <end position="25"/>
    </location>
</feature>
<gene>
    <name evidence="2" type="ORF">HXA33_17305</name>
</gene>
<keyword evidence="1" id="KW-0472">Membrane</keyword>
<reference evidence="2" key="1">
    <citation type="submission" date="2020-06" db="EMBL/GenBank/DDBJ databases">
        <title>Insight into the genomes of haloalkaliphilic bacilli from Kenyan soda lakes.</title>
        <authorList>
            <person name="Mwirichia R."/>
            <person name="Villamizar G.C."/>
            <person name="Poehlein A."/>
            <person name="Mugweru J."/>
            <person name="Kipnyargis A."/>
            <person name="Kiplimo D."/>
            <person name="Orwa P."/>
            <person name="Daniel R."/>
        </authorList>
    </citation>
    <scope>NUCLEOTIDE SEQUENCE</scope>
    <source>
        <strain evidence="2">B1096_S55</strain>
    </source>
</reference>
<feature type="transmembrane region" description="Helical" evidence="1">
    <location>
        <begin position="191"/>
        <end position="211"/>
    </location>
</feature>
<feature type="transmembrane region" description="Helical" evidence="1">
    <location>
        <begin position="82"/>
        <end position="103"/>
    </location>
</feature>
<proteinExistence type="predicted"/>
<dbReference type="AlphaFoldDB" id="A0A9Q4FZ19"/>
<comment type="caution">
    <text evidence="2">The sequence shown here is derived from an EMBL/GenBank/DDBJ whole genome shotgun (WGS) entry which is preliminary data.</text>
</comment>
<dbReference type="EMBL" id="JABXYM010000001">
    <property type="protein sequence ID" value="MCR6098295.1"/>
    <property type="molecule type" value="Genomic_DNA"/>
</dbReference>
<feature type="transmembrane region" description="Helical" evidence="1">
    <location>
        <begin position="56"/>
        <end position="75"/>
    </location>
</feature>
<keyword evidence="3" id="KW-1185">Reference proteome</keyword>
<accession>A0A9Q4FZ19</accession>
<sequence>MNVINLFGGWVETVFILLIGLSIINREIRLHYKIEIYIIGLYGSFLLLILQDVSTLYFSLLFLIITLVIVINSFMGIKLSNAFFAVIVGASFLLVAENISIVFYHLLINFSQHNILINEEFRFYFIFIFTLFLLFNSYLLSLKLNTRFIIEFRFISKEKDNRVIQIGILIAFILTLITFILLVDVNQGRNMIVFGFVIATISSISFTHKIFQKKKLKIIEKRFINYMMMKLKDIPLLLMHKNMIRYTILMPYKGCWCKKSMMNAKNLLMIY</sequence>
<evidence type="ECO:0000313" key="2">
    <source>
        <dbReference type="EMBL" id="MCR6098295.1"/>
    </source>
</evidence>
<protein>
    <submittedName>
        <fullName evidence="2">Uncharacterized protein</fullName>
    </submittedName>
</protein>
<feature type="transmembrane region" description="Helical" evidence="1">
    <location>
        <begin position="123"/>
        <end position="142"/>
    </location>
</feature>
<feature type="transmembrane region" description="Helical" evidence="1">
    <location>
        <begin position="32"/>
        <end position="50"/>
    </location>
</feature>
<keyword evidence="1" id="KW-0812">Transmembrane</keyword>
<name>A0A9Q4FZ19_SALAG</name>
<feature type="transmembrane region" description="Helical" evidence="1">
    <location>
        <begin position="163"/>
        <end position="185"/>
    </location>
</feature>
<organism evidence="2 3">
    <name type="scientific">Salipaludibacillus agaradhaerens</name>
    <name type="common">Bacillus agaradhaerens</name>
    <dbReference type="NCBI Taxonomy" id="76935"/>
    <lineage>
        <taxon>Bacteria</taxon>
        <taxon>Bacillati</taxon>
        <taxon>Bacillota</taxon>
        <taxon>Bacilli</taxon>
        <taxon>Bacillales</taxon>
        <taxon>Bacillaceae</taxon>
    </lineage>
</organism>
<keyword evidence="1" id="KW-1133">Transmembrane helix</keyword>
<dbReference type="RefSeq" id="WP_257822650.1">
    <property type="nucleotide sequence ID" value="NZ_JABXYM010000001.1"/>
</dbReference>
<evidence type="ECO:0000256" key="1">
    <source>
        <dbReference type="SAM" id="Phobius"/>
    </source>
</evidence>
<evidence type="ECO:0000313" key="3">
    <source>
        <dbReference type="Proteomes" id="UP001057753"/>
    </source>
</evidence>